<evidence type="ECO:0000256" key="1">
    <source>
        <dbReference type="SAM" id="MobiDB-lite"/>
    </source>
</evidence>
<gene>
    <name evidence="2" type="ORF">IPOD504_LOCUS7503</name>
</gene>
<keyword evidence="3" id="KW-1185">Reference proteome</keyword>
<evidence type="ECO:0000313" key="2">
    <source>
        <dbReference type="EMBL" id="CAH2050501.1"/>
    </source>
</evidence>
<name>A0ABN8IG73_9NEOP</name>
<feature type="region of interest" description="Disordered" evidence="1">
    <location>
        <begin position="1"/>
        <end position="35"/>
    </location>
</feature>
<proteinExistence type="predicted"/>
<accession>A0ABN8IG73</accession>
<reference evidence="2" key="1">
    <citation type="submission" date="2022-03" db="EMBL/GenBank/DDBJ databases">
        <authorList>
            <person name="Martin H S."/>
        </authorList>
    </citation>
    <scope>NUCLEOTIDE SEQUENCE</scope>
</reference>
<sequence>MADDVDTTEPENVDKINDPTESAKASGDAEQRADDVEHTAVKIDEVVKKVSGDEKPQMQDSDMDEEQVIVDRTALEAILDVNSRLRDIQKKSRVSMSTLALAHESYKDKQVNKFDK</sequence>
<dbReference type="EMBL" id="OW152814">
    <property type="protein sequence ID" value="CAH2050501.1"/>
    <property type="molecule type" value="Genomic_DNA"/>
</dbReference>
<organism evidence="2 3">
    <name type="scientific">Iphiclides podalirius</name>
    <name type="common">scarce swallowtail</name>
    <dbReference type="NCBI Taxonomy" id="110791"/>
    <lineage>
        <taxon>Eukaryota</taxon>
        <taxon>Metazoa</taxon>
        <taxon>Ecdysozoa</taxon>
        <taxon>Arthropoda</taxon>
        <taxon>Hexapoda</taxon>
        <taxon>Insecta</taxon>
        <taxon>Pterygota</taxon>
        <taxon>Neoptera</taxon>
        <taxon>Endopterygota</taxon>
        <taxon>Lepidoptera</taxon>
        <taxon>Glossata</taxon>
        <taxon>Ditrysia</taxon>
        <taxon>Papilionoidea</taxon>
        <taxon>Papilionidae</taxon>
        <taxon>Papilioninae</taxon>
        <taxon>Iphiclides</taxon>
    </lineage>
</organism>
<dbReference type="Proteomes" id="UP000837857">
    <property type="component" value="Chromosome 2"/>
</dbReference>
<protein>
    <submittedName>
        <fullName evidence="2">Uncharacterized protein</fullName>
    </submittedName>
</protein>
<feature type="non-terminal residue" evidence="2">
    <location>
        <position position="116"/>
    </location>
</feature>
<feature type="compositionally biased region" description="Acidic residues" evidence="1">
    <location>
        <begin position="1"/>
        <end position="11"/>
    </location>
</feature>
<evidence type="ECO:0000313" key="3">
    <source>
        <dbReference type="Proteomes" id="UP000837857"/>
    </source>
</evidence>